<evidence type="ECO:0000313" key="1">
    <source>
        <dbReference type="EMBL" id="SVC65380.1"/>
    </source>
</evidence>
<proteinExistence type="predicted"/>
<dbReference type="EMBL" id="UINC01103191">
    <property type="protein sequence ID" value="SVC65380.1"/>
    <property type="molecule type" value="Genomic_DNA"/>
</dbReference>
<dbReference type="AlphaFoldDB" id="A0A382NXL7"/>
<name>A0A382NXL7_9ZZZZ</name>
<reference evidence="1" key="1">
    <citation type="submission" date="2018-05" db="EMBL/GenBank/DDBJ databases">
        <authorList>
            <person name="Lanie J.A."/>
            <person name="Ng W.-L."/>
            <person name="Kazmierczak K.M."/>
            <person name="Andrzejewski T.M."/>
            <person name="Davidsen T.M."/>
            <person name="Wayne K.J."/>
            <person name="Tettelin H."/>
            <person name="Glass J.I."/>
            <person name="Rusch D."/>
            <person name="Podicherti R."/>
            <person name="Tsui H.-C.T."/>
            <person name="Winkler M.E."/>
        </authorList>
    </citation>
    <scope>NUCLEOTIDE SEQUENCE</scope>
</reference>
<feature type="non-terminal residue" evidence="1">
    <location>
        <position position="226"/>
    </location>
</feature>
<gene>
    <name evidence="1" type="ORF">METZ01_LOCUS318234</name>
</gene>
<organism evidence="1">
    <name type="scientific">marine metagenome</name>
    <dbReference type="NCBI Taxonomy" id="408172"/>
    <lineage>
        <taxon>unclassified sequences</taxon>
        <taxon>metagenomes</taxon>
        <taxon>ecological metagenomes</taxon>
    </lineage>
</organism>
<protein>
    <submittedName>
        <fullName evidence="1">Uncharacterized protein</fullName>
    </submittedName>
</protein>
<accession>A0A382NXL7</accession>
<sequence>MMAAMYTTYSVVNNSYSQVTDRAKISRSGRDLIGMMMRDIRLAGFKYYNGVNVAGIPKNDYLQYVGGDSSVKDSHDPIIIVKDELGYTTDTSGATPSLPTKNNANDMCCDKIHIVYGDFDQNNLEQPYKRYKITYFALPRSSGNDKFYGIYKTKESWIQAVTDISGTWTADPILCPECYSSELIRDHLTDMEFIAFGNQGKIFNPPPSPDNPTTRGDLYNIKIVDV</sequence>